<accession>A0A1G4KAG7</accession>
<evidence type="ECO:0000313" key="5">
    <source>
        <dbReference type="EMBL" id="SCV01185.1"/>
    </source>
</evidence>
<organism evidence="5 6">
    <name type="scientific">Lachancea meyersii CBS 8951</name>
    <dbReference type="NCBI Taxonomy" id="1266667"/>
    <lineage>
        <taxon>Eukaryota</taxon>
        <taxon>Fungi</taxon>
        <taxon>Dikarya</taxon>
        <taxon>Ascomycota</taxon>
        <taxon>Saccharomycotina</taxon>
        <taxon>Saccharomycetes</taxon>
        <taxon>Saccharomycetales</taxon>
        <taxon>Saccharomycetaceae</taxon>
        <taxon>Lachancea</taxon>
    </lineage>
</organism>
<feature type="compositionally biased region" description="Basic residues" evidence="3">
    <location>
        <begin position="392"/>
        <end position="402"/>
    </location>
</feature>
<name>A0A1G4KAG7_9SACH</name>
<protein>
    <submittedName>
        <fullName evidence="5">LAME_0G14620g1_1</fullName>
    </submittedName>
</protein>
<dbReference type="EMBL" id="LT598484">
    <property type="protein sequence ID" value="SCV01185.1"/>
    <property type="molecule type" value="Genomic_DNA"/>
</dbReference>
<dbReference type="GO" id="GO:0005634">
    <property type="term" value="C:nucleus"/>
    <property type="evidence" value="ECO:0007669"/>
    <property type="project" value="TreeGrafter"/>
</dbReference>
<feature type="compositionally biased region" description="Acidic residues" evidence="3">
    <location>
        <begin position="240"/>
        <end position="257"/>
    </location>
</feature>
<gene>
    <name evidence="5" type="ORF">LAME_0G14620G</name>
</gene>
<evidence type="ECO:0000313" key="6">
    <source>
        <dbReference type="Proteomes" id="UP000191144"/>
    </source>
</evidence>
<feature type="compositionally biased region" description="Basic and acidic residues" evidence="3">
    <location>
        <begin position="419"/>
        <end position="453"/>
    </location>
</feature>
<dbReference type="Proteomes" id="UP000191144">
    <property type="component" value="Chromosome G"/>
</dbReference>
<dbReference type="InterPro" id="IPR037393">
    <property type="entry name" value="Bud22/SRFB1"/>
</dbReference>
<feature type="compositionally biased region" description="Low complexity" evidence="3">
    <location>
        <begin position="488"/>
        <end position="497"/>
    </location>
</feature>
<feature type="domain" description="Bud22" evidence="4">
    <location>
        <begin position="79"/>
        <end position="497"/>
    </location>
</feature>
<evidence type="ECO:0000256" key="1">
    <source>
        <dbReference type="ARBA" id="ARBA00023054"/>
    </source>
</evidence>
<sequence length="497" mass="56811">MPKENLIFKLDNLEYQYHHLNGTLSEFKPRLKNTSKTFNAKGKKTSKKISKLLDSASLKDINRQLTNLRAEIVQKKAFHLENKLTSLLEKTLQQQYASLKKKHTEKNEDKLKTLTELDEKYKLPIFCRLFAKSRTCKLLVAKITPSKSSKDDPPAWFKDSEYFQAAQNKTQTYNPSRVWNEVVTTTNGCEKLLSQAMAGQKVKELLTAFDSGMDMFLNTKKAKENELPKTSESATKAAVDDSESDSSSESEYEEDSEGGSSDGARNPSTELPEGVDEDEILKQYEGLLVGSDEEDDESAMPTLDPSVNYNEITDEEPSDSEEEYDIELGDNDSDEEPASKRQKIEKIKKKDKKSKETAALPELMTGYYSGGSDDEFSEDEVASKQIANEPKRKNRRGQRARQKIWEKKFGKNAKHVQKRMVEEQSERQQRQAEYEMRVAKRASKAREREETQSRDTNAQKSREVSAKDTQMHPSWEAKKQAEEKQKAAKFQGKKIVF</sequence>
<feature type="compositionally biased region" description="Acidic residues" evidence="3">
    <location>
        <begin position="312"/>
        <end position="336"/>
    </location>
</feature>
<dbReference type="PANTHER" id="PTHR23325:SF1">
    <property type="entry name" value="SERUM RESPONSE FACTOR-BINDING PROTEIN 1"/>
    <property type="match status" value="1"/>
</dbReference>
<dbReference type="InterPro" id="IPR015158">
    <property type="entry name" value="Bud22_dom"/>
</dbReference>
<dbReference type="GO" id="GO:0030686">
    <property type="term" value="C:90S preribosome"/>
    <property type="evidence" value="ECO:0007669"/>
    <property type="project" value="TreeGrafter"/>
</dbReference>
<evidence type="ECO:0000256" key="3">
    <source>
        <dbReference type="SAM" id="MobiDB-lite"/>
    </source>
</evidence>
<keyword evidence="1 2" id="KW-0175">Coiled coil</keyword>
<dbReference type="Pfam" id="PF09073">
    <property type="entry name" value="BUD22"/>
    <property type="match status" value="1"/>
</dbReference>
<feature type="compositionally biased region" description="Basic and acidic residues" evidence="3">
    <location>
        <begin position="460"/>
        <end position="486"/>
    </location>
</feature>
<dbReference type="PANTHER" id="PTHR23325">
    <property type="entry name" value="SERUM RESPONSE FACTOR-BINDING"/>
    <property type="match status" value="1"/>
</dbReference>
<dbReference type="GO" id="GO:0030490">
    <property type="term" value="P:maturation of SSU-rRNA"/>
    <property type="evidence" value="ECO:0007669"/>
    <property type="project" value="TreeGrafter"/>
</dbReference>
<evidence type="ECO:0000259" key="4">
    <source>
        <dbReference type="Pfam" id="PF09073"/>
    </source>
</evidence>
<feature type="coiled-coil region" evidence="2">
    <location>
        <begin position="89"/>
        <end position="120"/>
    </location>
</feature>
<proteinExistence type="predicted"/>
<dbReference type="AlphaFoldDB" id="A0A1G4KAG7"/>
<feature type="region of interest" description="Disordered" evidence="3">
    <location>
        <begin position="223"/>
        <end position="497"/>
    </location>
</feature>
<dbReference type="OrthoDB" id="3364872at2759"/>
<keyword evidence="6" id="KW-1185">Reference proteome</keyword>
<evidence type="ECO:0000256" key="2">
    <source>
        <dbReference type="SAM" id="Coils"/>
    </source>
</evidence>
<reference evidence="6" key="1">
    <citation type="submission" date="2016-03" db="EMBL/GenBank/DDBJ databases">
        <authorList>
            <person name="Devillers Hugo."/>
        </authorList>
    </citation>
    <scope>NUCLEOTIDE SEQUENCE [LARGE SCALE GENOMIC DNA]</scope>
</reference>